<evidence type="ECO:0000256" key="1">
    <source>
        <dbReference type="ARBA" id="ARBA00012524"/>
    </source>
</evidence>
<organism evidence="6 7">
    <name type="scientific">Rahnella sikkimica</name>
    <dbReference type="NCBI Taxonomy" id="1805933"/>
    <lineage>
        <taxon>Bacteria</taxon>
        <taxon>Pseudomonadati</taxon>
        <taxon>Pseudomonadota</taxon>
        <taxon>Gammaproteobacteria</taxon>
        <taxon>Enterobacterales</taxon>
        <taxon>Yersiniaceae</taxon>
        <taxon>Rahnella</taxon>
    </lineage>
</organism>
<sequence length="179" mass="19738">MTILTPANAGVSLEDLLAAKEQRAQRQTDWLTQFPHTLISLTLVTPGAVKDSVSYRQVMREALGAAETLLLQRGWAVLKHDVFWLPTGAEAFWSIKHPAPEVKAATVALEQSHALGRLWDFDVICPQAGVVGRRSLDNASRRCLICDGPAHACARSRQHPLPEVIAKVEALIDGWHRTH</sequence>
<dbReference type="Proteomes" id="UP000239197">
    <property type="component" value="Chromosome"/>
</dbReference>
<evidence type="ECO:0000256" key="5">
    <source>
        <dbReference type="ARBA" id="ARBA00048574"/>
    </source>
</evidence>
<accession>A0A2L1UMC5</accession>
<evidence type="ECO:0000256" key="3">
    <source>
        <dbReference type="ARBA" id="ARBA00022679"/>
    </source>
</evidence>
<gene>
    <name evidence="6" type="ORF">BV494_03120</name>
</gene>
<dbReference type="AlphaFoldDB" id="A0A2L1UMC5"/>
<dbReference type="EC" id="2.7.7.61" evidence="1"/>
<reference evidence="7" key="1">
    <citation type="submission" date="2017-01" db="EMBL/GenBank/DDBJ databases">
        <title>Genome sequence of Rouxiella sp. ERMR1:05.</title>
        <authorList>
            <person name="Kumar R."/>
            <person name="Singh D."/>
            <person name="Kumar S."/>
        </authorList>
    </citation>
    <scope>NUCLEOTIDE SEQUENCE [LARGE SCALE GENOMIC DNA]</scope>
    <source>
        <strain evidence="7">ERMR1:05</strain>
    </source>
</reference>
<dbReference type="Pfam" id="PF03802">
    <property type="entry name" value="CitX"/>
    <property type="match status" value="1"/>
</dbReference>
<dbReference type="EMBL" id="CP019062">
    <property type="protein sequence ID" value="AVF33988.1"/>
    <property type="molecule type" value="Genomic_DNA"/>
</dbReference>
<dbReference type="GO" id="GO:0050519">
    <property type="term" value="F:holo-citrate lyase synthase activity"/>
    <property type="evidence" value="ECO:0007669"/>
    <property type="project" value="UniProtKB-EC"/>
</dbReference>
<keyword evidence="3" id="KW-0808">Transferase</keyword>
<dbReference type="OrthoDB" id="3196716at2"/>
<dbReference type="KEGG" id="rox:BV494_03120"/>
<dbReference type="GO" id="GO:0016829">
    <property type="term" value="F:lyase activity"/>
    <property type="evidence" value="ECO:0007669"/>
    <property type="project" value="UniProtKB-KW"/>
</dbReference>
<dbReference type="RefSeq" id="WP_104921536.1">
    <property type="nucleotide sequence ID" value="NZ_CP019062.1"/>
</dbReference>
<protein>
    <recommendedName>
        <fullName evidence="2">Apo-citrate lyase phosphoribosyl-dephospho-CoA transferase</fullName>
        <ecNumber evidence="1">2.7.7.61</ecNumber>
    </recommendedName>
</protein>
<evidence type="ECO:0000256" key="4">
    <source>
        <dbReference type="ARBA" id="ARBA00022695"/>
    </source>
</evidence>
<dbReference type="NCBIfam" id="TIGR03124">
    <property type="entry name" value="citrate_citX"/>
    <property type="match status" value="1"/>
</dbReference>
<proteinExistence type="predicted"/>
<evidence type="ECO:0000313" key="6">
    <source>
        <dbReference type="EMBL" id="AVF33988.1"/>
    </source>
</evidence>
<comment type="catalytic activity">
    <reaction evidence="5">
        <text>apo-[citrate lyase ACP] + 2'-(5''-triphospho-alpha-D-ribosyl)-3'-dephospho-CoA = holo-[citrate lyase ACP] + diphosphate</text>
        <dbReference type="Rhea" id="RHEA:16333"/>
        <dbReference type="Rhea" id="RHEA-COMP:10157"/>
        <dbReference type="Rhea" id="RHEA-COMP:10158"/>
        <dbReference type="ChEBI" id="CHEBI:29999"/>
        <dbReference type="ChEBI" id="CHEBI:33019"/>
        <dbReference type="ChEBI" id="CHEBI:61378"/>
        <dbReference type="ChEBI" id="CHEBI:82683"/>
        <dbReference type="EC" id="2.7.7.61"/>
    </reaction>
</comment>
<keyword evidence="6" id="KW-0456">Lyase</keyword>
<keyword evidence="7" id="KW-1185">Reference proteome</keyword>
<dbReference type="GO" id="GO:0051191">
    <property type="term" value="P:prosthetic group biosynthetic process"/>
    <property type="evidence" value="ECO:0007669"/>
    <property type="project" value="InterPro"/>
</dbReference>
<name>A0A2L1UMC5_9GAMM</name>
<keyword evidence="4" id="KW-0548">Nucleotidyltransferase</keyword>
<evidence type="ECO:0000256" key="2">
    <source>
        <dbReference type="ARBA" id="ARBA00016314"/>
    </source>
</evidence>
<dbReference type="InterPro" id="IPR005551">
    <property type="entry name" value="CitX"/>
</dbReference>
<evidence type="ECO:0000313" key="7">
    <source>
        <dbReference type="Proteomes" id="UP000239197"/>
    </source>
</evidence>